<evidence type="ECO:0000256" key="2">
    <source>
        <dbReference type="ARBA" id="ARBA00023127"/>
    </source>
</evidence>
<dbReference type="FunFam" id="1.10.472.10:FF:000096">
    <property type="entry name" value="G1/S-specific cyclin-D3 isoform X2"/>
    <property type="match status" value="1"/>
</dbReference>
<dbReference type="InterPro" id="IPR005135">
    <property type="entry name" value="Endo/exonuclease/phosphatase"/>
</dbReference>
<dbReference type="EMBL" id="JAINUF010000004">
    <property type="protein sequence ID" value="KAJ8364273.1"/>
    <property type="molecule type" value="Genomic_DNA"/>
</dbReference>
<dbReference type="Gene3D" id="3.60.10.10">
    <property type="entry name" value="Endonuclease/exonuclease/phosphatase"/>
    <property type="match status" value="1"/>
</dbReference>
<dbReference type="GO" id="GO:0003824">
    <property type="term" value="F:catalytic activity"/>
    <property type="evidence" value="ECO:0007669"/>
    <property type="project" value="InterPro"/>
</dbReference>
<dbReference type="Gene3D" id="1.10.472.10">
    <property type="entry name" value="Cyclin-like"/>
    <property type="match status" value="2"/>
</dbReference>
<evidence type="ECO:0000259" key="5">
    <source>
        <dbReference type="SMART" id="SM00385"/>
    </source>
</evidence>
<dbReference type="PROSITE" id="PS00292">
    <property type="entry name" value="CYCLINS"/>
    <property type="match status" value="1"/>
</dbReference>
<evidence type="ECO:0000256" key="1">
    <source>
        <dbReference type="ARBA" id="ARBA00022618"/>
    </source>
</evidence>
<dbReference type="GO" id="GO:0051301">
    <property type="term" value="P:cell division"/>
    <property type="evidence" value="ECO:0007669"/>
    <property type="project" value="UniProtKB-KW"/>
</dbReference>
<dbReference type="SUPFAM" id="SSF56219">
    <property type="entry name" value="DNase I-like"/>
    <property type="match status" value="1"/>
</dbReference>
<dbReference type="PANTHER" id="PTHR46670">
    <property type="entry name" value="ENDO/EXONUCLEASE/PHOSPHATASE DOMAIN-CONTAINING PROTEIN"/>
    <property type="match status" value="1"/>
</dbReference>
<protein>
    <submittedName>
        <fullName evidence="7">Uncharacterized protein</fullName>
    </submittedName>
</protein>
<keyword evidence="3" id="KW-0131">Cell cycle</keyword>
<gene>
    <name evidence="7" type="ORF">SKAU_G00131040</name>
</gene>
<evidence type="ECO:0000313" key="7">
    <source>
        <dbReference type="EMBL" id="KAJ8364273.1"/>
    </source>
</evidence>
<organism evidence="7 8">
    <name type="scientific">Synaphobranchus kaupii</name>
    <name type="common">Kaup's arrowtooth eel</name>
    <dbReference type="NCBI Taxonomy" id="118154"/>
    <lineage>
        <taxon>Eukaryota</taxon>
        <taxon>Metazoa</taxon>
        <taxon>Chordata</taxon>
        <taxon>Craniata</taxon>
        <taxon>Vertebrata</taxon>
        <taxon>Euteleostomi</taxon>
        <taxon>Actinopterygii</taxon>
        <taxon>Neopterygii</taxon>
        <taxon>Teleostei</taxon>
        <taxon>Anguilliformes</taxon>
        <taxon>Synaphobranchidae</taxon>
        <taxon>Synaphobranchus</taxon>
    </lineage>
</organism>
<dbReference type="AlphaFoldDB" id="A0A9Q1FQK6"/>
<accession>A0A9Q1FQK6</accession>
<dbReference type="SMART" id="SM01332">
    <property type="entry name" value="Cyclin_C"/>
    <property type="match status" value="1"/>
</dbReference>
<keyword evidence="8" id="KW-1185">Reference proteome</keyword>
<feature type="domain" description="Cyclin-like" evidence="5">
    <location>
        <begin position="65"/>
        <end position="149"/>
    </location>
</feature>
<evidence type="ECO:0000259" key="6">
    <source>
        <dbReference type="SMART" id="SM01332"/>
    </source>
</evidence>
<dbReference type="SMART" id="SM00385">
    <property type="entry name" value="CYCLIN"/>
    <property type="match status" value="1"/>
</dbReference>
<dbReference type="InterPro" id="IPR036691">
    <property type="entry name" value="Endo/exonu/phosph_ase_sf"/>
</dbReference>
<dbReference type="Pfam" id="PF03372">
    <property type="entry name" value="Exo_endo_phos"/>
    <property type="match status" value="1"/>
</dbReference>
<comment type="caution">
    <text evidence="7">The sequence shown here is derived from an EMBL/GenBank/DDBJ whole genome shotgun (WGS) entry which is preliminary data.</text>
</comment>
<evidence type="ECO:0000256" key="4">
    <source>
        <dbReference type="RuleBase" id="RU000383"/>
    </source>
</evidence>
<reference evidence="7" key="1">
    <citation type="journal article" date="2023" name="Science">
        <title>Genome structures resolve the early diversification of teleost fishes.</title>
        <authorList>
            <person name="Parey E."/>
            <person name="Louis A."/>
            <person name="Montfort J."/>
            <person name="Bouchez O."/>
            <person name="Roques C."/>
            <person name="Iampietro C."/>
            <person name="Lluch J."/>
            <person name="Castinel A."/>
            <person name="Donnadieu C."/>
            <person name="Desvignes T."/>
            <person name="Floi Bucao C."/>
            <person name="Jouanno E."/>
            <person name="Wen M."/>
            <person name="Mejri S."/>
            <person name="Dirks R."/>
            <person name="Jansen H."/>
            <person name="Henkel C."/>
            <person name="Chen W.J."/>
            <person name="Zahm M."/>
            <person name="Cabau C."/>
            <person name="Klopp C."/>
            <person name="Thompson A.W."/>
            <person name="Robinson-Rechavi M."/>
            <person name="Braasch I."/>
            <person name="Lecointre G."/>
            <person name="Bobe J."/>
            <person name="Postlethwait J.H."/>
            <person name="Berthelot C."/>
            <person name="Roest Crollius H."/>
            <person name="Guiguen Y."/>
        </authorList>
    </citation>
    <scope>NUCLEOTIDE SEQUENCE</scope>
    <source>
        <strain evidence="7">WJC10195</strain>
    </source>
</reference>
<dbReference type="Pfam" id="PF02984">
    <property type="entry name" value="Cyclin_C"/>
    <property type="match status" value="1"/>
</dbReference>
<dbReference type="SUPFAM" id="SSF47954">
    <property type="entry name" value="Cyclin-like"/>
    <property type="match status" value="1"/>
</dbReference>
<dbReference type="InterPro" id="IPR013763">
    <property type="entry name" value="Cyclin-like_dom"/>
</dbReference>
<comment type="similarity">
    <text evidence="4">Belongs to the cyclin family.</text>
</comment>
<evidence type="ECO:0000313" key="8">
    <source>
        <dbReference type="Proteomes" id="UP001152622"/>
    </source>
</evidence>
<dbReference type="Pfam" id="PF00134">
    <property type="entry name" value="Cyclin_N"/>
    <property type="match status" value="1"/>
</dbReference>
<dbReference type="Proteomes" id="UP001152622">
    <property type="component" value="Chromosome 4"/>
</dbReference>
<sequence length="787" mass="87043">MSVSLWCDEEGRASQKAPLRAQWDPSVSGVRVINRLLQSEERYLLSPLYISLIQNEPHRRDELAKWVLEVCCECGCEESVYPLSVTLLDRFLSASLSLPISPLCLSAACILIASKVTGSEPASADNLCAAANFCFLPKNLRDMERVVLATLRWDVAVVTPHDFLPHFLSSLERVEEDGQTDRDAKASLSTLRRHIDTLVAMCVCDSRFLGIPPSLIAAAALNAALSGLGSKCPQMDSNELATLCQIDLGVLQYYTELIEGALTEHLRSGPREGKMCPEVEKKDEALEEIDTERANLHALNNNHRLTTAAATAASNAGILSRRRYIHRGSGHNRHRTLHYPIGTNIPSLWTNSRPHVNTTHRTSNLSNLRSPPPAPLSISFALLNTRSLTNKSPVISELILDNNIDFLLLTETWQQPSDYYALNQATPTNYSYIAKPRSSGRGGGIAVLHKQSLSVTELDLNLPPMLTFEYLALSLPNSITVILLYRPPKTHPSFLSELSQLLTIASSLSNRLLLTGDFNIHVDLPNSPLTPDFLSLLDCFHLTQHINFPTHAKGHTLDLVCSSSLPLSNLRPLPFPLSDHHCILFSAPLPSPHHSTKRSISFRNIKFVNPLILSQLISSALPPDSAPPSSPDDYAILLDSILSDSLNSMAPWKTITVSFTTSSPWYTSELRTMKQTGRQLERLYKKTHLTVHAEAYKQHISSYRDALLAAKSAHYSTLINSTNRNPRILFSTVKTLLQPPDNNPPSSTDLCNSFLHSFNNKISQINTSLTASITNSFTPPSPDFHPP</sequence>
<name>A0A9Q1FQK6_SYNKA</name>
<dbReference type="OrthoDB" id="419189at2759"/>
<keyword evidence="1" id="KW-0132">Cell division</keyword>
<dbReference type="InterPro" id="IPR048258">
    <property type="entry name" value="Cyclins_cyclin-box"/>
</dbReference>
<evidence type="ECO:0000256" key="3">
    <source>
        <dbReference type="ARBA" id="ARBA00023306"/>
    </source>
</evidence>
<keyword evidence="2 4" id="KW-0195">Cyclin</keyword>
<dbReference type="PANTHER" id="PTHR46670:SF3">
    <property type="entry name" value="ENDONUCLEASE_EXONUCLEASE_PHOSPHATASE DOMAIN-CONTAINING PROTEIN"/>
    <property type="match status" value="1"/>
</dbReference>
<feature type="domain" description="Cyclin C-terminal" evidence="6">
    <location>
        <begin position="158"/>
        <end position="278"/>
    </location>
</feature>
<dbReference type="InterPro" id="IPR004367">
    <property type="entry name" value="Cyclin_C-dom"/>
</dbReference>
<dbReference type="InterPro" id="IPR006671">
    <property type="entry name" value="Cyclin_N"/>
</dbReference>
<dbReference type="InterPro" id="IPR036915">
    <property type="entry name" value="Cyclin-like_sf"/>
</dbReference>
<proteinExistence type="inferred from homology"/>